<feature type="domain" description="DUF1659" evidence="1">
    <location>
        <begin position="2"/>
        <end position="71"/>
    </location>
</feature>
<dbReference type="InterPro" id="IPR012454">
    <property type="entry name" value="DUF1659"/>
</dbReference>
<dbReference type="STRING" id="402384.HM131_12825"/>
<dbReference type="Proteomes" id="UP000192527">
    <property type="component" value="Chromosome"/>
</dbReference>
<dbReference type="Pfam" id="PF07872">
    <property type="entry name" value="DUF1659"/>
    <property type="match status" value="1"/>
</dbReference>
<dbReference type="OrthoDB" id="48766at2"/>
<evidence type="ECO:0000313" key="2">
    <source>
        <dbReference type="EMBL" id="ARI77676.1"/>
    </source>
</evidence>
<dbReference type="KEGG" id="hmn:HM131_12825"/>
<dbReference type="EMBL" id="CP020772">
    <property type="protein sequence ID" value="ARI77676.1"/>
    <property type="molecule type" value="Genomic_DNA"/>
</dbReference>
<sequence length="74" mass="8211">MAISSEKVSTQLQMVFENGVDGEGNPTFRTKSFNNVKPASTPEQLHTVATTLSQLQQHILYTVERNDSFVIADL</sequence>
<dbReference type="AlphaFoldDB" id="A0A1W5ZWG7"/>
<keyword evidence="3" id="KW-1185">Reference proteome</keyword>
<accession>A0A1W5ZWG7</accession>
<proteinExistence type="predicted"/>
<organism evidence="2 3">
    <name type="scientific">Halobacillus mangrovi</name>
    <dbReference type="NCBI Taxonomy" id="402384"/>
    <lineage>
        <taxon>Bacteria</taxon>
        <taxon>Bacillati</taxon>
        <taxon>Bacillota</taxon>
        <taxon>Bacilli</taxon>
        <taxon>Bacillales</taxon>
        <taxon>Bacillaceae</taxon>
        <taxon>Halobacillus</taxon>
    </lineage>
</organism>
<protein>
    <recommendedName>
        <fullName evidence="1">DUF1659 domain-containing protein</fullName>
    </recommendedName>
</protein>
<reference evidence="2 3" key="1">
    <citation type="submission" date="2017-04" db="EMBL/GenBank/DDBJ databases">
        <title>The whole genome sequencing and assembly of Halobacillus mangrovi strain.</title>
        <authorList>
            <person name="Lee S.-J."/>
            <person name="Park M.-K."/>
            <person name="Kim J.-Y."/>
            <person name="Lee Y.-J."/>
            <person name="Yi H."/>
            <person name="Bahn Y.-S."/>
            <person name="Kim J.F."/>
            <person name="Lee D.-W."/>
        </authorList>
    </citation>
    <scope>NUCLEOTIDE SEQUENCE [LARGE SCALE GENOMIC DNA]</scope>
    <source>
        <strain evidence="2 3">KTB 131</strain>
    </source>
</reference>
<evidence type="ECO:0000313" key="3">
    <source>
        <dbReference type="Proteomes" id="UP000192527"/>
    </source>
</evidence>
<gene>
    <name evidence="2" type="ORF">HM131_12825</name>
</gene>
<name>A0A1W5ZWG7_9BACI</name>
<dbReference type="RefSeq" id="WP_085030137.1">
    <property type="nucleotide sequence ID" value="NZ_CP020772.1"/>
</dbReference>
<evidence type="ECO:0000259" key="1">
    <source>
        <dbReference type="Pfam" id="PF07872"/>
    </source>
</evidence>